<comment type="caution">
    <text evidence="9">The sequence shown here is derived from an EMBL/GenBank/DDBJ whole genome shotgun (WGS) entry which is preliminary data.</text>
</comment>
<keyword evidence="10" id="KW-1185">Reference proteome</keyword>
<dbReference type="PANTHER" id="PTHR15741:SF38">
    <property type="entry name" value="BHLH DOMAIN-CONTAINING PROTEIN"/>
    <property type="match status" value="1"/>
</dbReference>
<dbReference type="InterPro" id="IPR036638">
    <property type="entry name" value="HLH_DNA-bd_sf"/>
</dbReference>
<dbReference type="GO" id="GO:0000978">
    <property type="term" value="F:RNA polymerase II cis-regulatory region sequence-specific DNA binding"/>
    <property type="evidence" value="ECO:0007669"/>
    <property type="project" value="TreeGrafter"/>
</dbReference>
<keyword evidence="2" id="KW-0805">Transcription regulation</keyword>
<evidence type="ECO:0000256" key="1">
    <source>
        <dbReference type="ARBA" id="ARBA00004123"/>
    </source>
</evidence>
<dbReference type="Gene3D" id="4.10.280.10">
    <property type="entry name" value="Helix-loop-helix DNA-binding domain"/>
    <property type="match status" value="1"/>
</dbReference>
<keyword evidence="3" id="KW-0238">DNA-binding</keyword>
<evidence type="ECO:0000256" key="6">
    <source>
        <dbReference type="SAM" id="Coils"/>
    </source>
</evidence>
<dbReference type="InterPro" id="IPR052207">
    <property type="entry name" value="Max-like/E-box_TFs"/>
</dbReference>
<feature type="compositionally biased region" description="Basic and acidic residues" evidence="7">
    <location>
        <begin position="93"/>
        <end position="104"/>
    </location>
</feature>
<feature type="compositionally biased region" description="Polar residues" evidence="7">
    <location>
        <begin position="424"/>
        <end position="440"/>
    </location>
</feature>
<keyword evidence="4" id="KW-0804">Transcription</keyword>
<dbReference type="PANTHER" id="PTHR15741">
    <property type="entry name" value="BASIC HELIX-LOOP-HELIX ZIP TRANSCRIPTION FACTOR"/>
    <property type="match status" value="1"/>
</dbReference>
<dbReference type="SUPFAM" id="SSF47459">
    <property type="entry name" value="HLH, helix-loop-helix DNA-binding domain"/>
    <property type="match status" value="1"/>
</dbReference>
<feature type="region of interest" description="Disordered" evidence="7">
    <location>
        <begin position="608"/>
        <end position="776"/>
    </location>
</feature>
<dbReference type="EMBL" id="JAOTPV010000001">
    <property type="protein sequence ID" value="KAJ4489899.1"/>
    <property type="molecule type" value="Genomic_DNA"/>
</dbReference>
<gene>
    <name evidence="9" type="ORF">J3R30DRAFT_3417213</name>
</gene>
<evidence type="ECO:0000256" key="5">
    <source>
        <dbReference type="ARBA" id="ARBA00023242"/>
    </source>
</evidence>
<feature type="compositionally biased region" description="Low complexity" evidence="7">
    <location>
        <begin position="261"/>
        <end position="281"/>
    </location>
</feature>
<keyword evidence="5" id="KW-0539">Nucleus</keyword>
<evidence type="ECO:0000256" key="7">
    <source>
        <dbReference type="SAM" id="MobiDB-lite"/>
    </source>
</evidence>
<evidence type="ECO:0000259" key="8">
    <source>
        <dbReference type="PROSITE" id="PS50888"/>
    </source>
</evidence>
<feature type="compositionally biased region" description="Polar residues" evidence="7">
    <location>
        <begin position="633"/>
        <end position="652"/>
    </location>
</feature>
<feature type="region of interest" description="Disordered" evidence="7">
    <location>
        <begin position="20"/>
        <end position="65"/>
    </location>
</feature>
<feature type="region of interest" description="Disordered" evidence="7">
    <location>
        <begin position="857"/>
        <end position="889"/>
    </location>
</feature>
<feature type="compositionally biased region" description="Basic and acidic residues" evidence="7">
    <location>
        <begin position="879"/>
        <end position="889"/>
    </location>
</feature>
<name>A0A9W9AUT0_9AGAR</name>
<feature type="region of interest" description="Disordered" evidence="7">
    <location>
        <begin position="376"/>
        <end position="399"/>
    </location>
</feature>
<feature type="compositionally biased region" description="Low complexity" evidence="7">
    <location>
        <begin position="608"/>
        <end position="632"/>
    </location>
</feature>
<feature type="region of interest" description="Disordered" evidence="7">
    <location>
        <begin position="161"/>
        <end position="180"/>
    </location>
</feature>
<feature type="compositionally biased region" description="Low complexity" evidence="7">
    <location>
        <begin position="441"/>
        <end position="461"/>
    </location>
</feature>
<dbReference type="GO" id="GO:0000981">
    <property type="term" value="F:DNA-binding transcription factor activity, RNA polymerase II-specific"/>
    <property type="evidence" value="ECO:0007669"/>
    <property type="project" value="TreeGrafter"/>
</dbReference>
<feature type="region of interest" description="Disordered" evidence="7">
    <location>
        <begin position="414"/>
        <end position="480"/>
    </location>
</feature>
<dbReference type="PROSITE" id="PS50888">
    <property type="entry name" value="BHLH"/>
    <property type="match status" value="1"/>
</dbReference>
<comment type="subcellular location">
    <subcellularLocation>
        <location evidence="1">Nucleus</location>
    </subcellularLocation>
</comment>
<feature type="region of interest" description="Disordered" evidence="7">
    <location>
        <begin position="87"/>
        <end position="110"/>
    </location>
</feature>
<evidence type="ECO:0000313" key="9">
    <source>
        <dbReference type="EMBL" id="KAJ4489899.1"/>
    </source>
</evidence>
<reference evidence="9" key="1">
    <citation type="submission" date="2022-08" db="EMBL/GenBank/DDBJ databases">
        <title>A Global Phylogenomic Analysis of the Shiitake Genus Lentinula.</title>
        <authorList>
            <consortium name="DOE Joint Genome Institute"/>
            <person name="Sierra-Patev S."/>
            <person name="Min B."/>
            <person name="Naranjo-Ortiz M."/>
            <person name="Looney B."/>
            <person name="Konkel Z."/>
            <person name="Slot J.C."/>
            <person name="Sakamoto Y."/>
            <person name="Steenwyk J.L."/>
            <person name="Rokas A."/>
            <person name="Carro J."/>
            <person name="Camarero S."/>
            <person name="Ferreira P."/>
            <person name="Molpeceres G."/>
            <person name="Ruiz-Duenas F.J."/>
            <person name="Serrano A."/>
            <person name="Henrissat B."/>
            <person name="Drula E."/>
            <person name="Hughes K.W."/>
            <person name="Mata J.L."/>
            <person name="Ishikawa N.K."/>
            <person name="Vargas-Isla R."/>
            <person name="Ushijima S."/>
            <person name="Smith C.A."/>
            <person name="Ahrendt S."/>
            <person name="Andreopoulos W."/>
            <person name="He G."/>
            <person name="Labutti K."/>
            <person name="Lipzen A."/>
            <person name="Ng V."/>
            <person name="Riley R."/>
            <person name="Sandor L."/>
            <person name="Barry K."/>
            <person name="Martinez A.T."/>
            <person name="Xiao Y."/>
            <person name="Gibbons J.G."/>
            <person name="Terashima K."/>
            <person name="Grigoriev I.V."/>
            <person name="Hibbett D.S."/>
        </authorList>
    </citation>
    <scope>NUCLEOTIDE SEQUENCE</scope>
    <source>
        <strain evidence="9">JLM2183</strain>
    </source>
</reference>
<dbReference type="GO" id="GO:0046983">
    <property type="term" value="F:protein dimerization activity"/>
    <property type="evidence" value="ECO:0007669"/>
    <property type="project" value="InterPro"/>
</dbReference>
<feature type="coiled-coil region" evidence="6">
    <location>
        <begin position="825"/>
        <end position="852"/>
    </location>
</feature>
<dbReference type="InterPro" id="IPR011598">
    <property type="entry name" value="bHLH_dom"/>
</dbReference>
<feature type="region of interest" description="Disordered" evidence="7">
    <location>
        <begin position="905"/>
        <end position="928"/>
    </location>
</feature>
<feature type="compositionally biased region" description="Low complexity" evidence="7">
    <location>
        <begin position="696"/>
        <end position="724"/>
    </location>
</feature>
<accession>A0A9W9AUT0</accession>
<dbReference type="SMART" id="SM00353">
    <property type="entry name" value="HLH"/>
    <property type="match status" value="1"/>
</dbReference>
<evidence type="ECO:0000313" key="10">
    <source>
        <dbReference type="Proteomes" id="UP001150266"/>
    </source>
</evidence>
<dbReference type="Pfam" id="PF00010">
    <property type="entry name" value="HLH"/>
    <property type="match status" value="1"/>
</dbReference>
<feature type="compositionally biased region" description="Basic and acidic residues" evidence="7">
    <location>
        <begin position="728"/>
        <end position="754"/>
    </location>
</feature>
<feature type="region of interest" description="Disordered" evidence="7">
    <location>
        <begin position="498"/>
        <end position="544"/>
    </location>
</feature>
<evidence type="ECO:0000256" key="4">
    <source>
        <dbReference type="ARBA" id="ARBA00023163"/>
    </source>
</evidence>
<organism evidence="9 10">
    <name type="scientific">Lentinula aciculospora</name>
    <dbReference type="NCBI Taxonomy" id="153920"/>
    <lineage>
        <taxon>Eukaryota</taxon>
        <taxon>Fungi</taxon>
        <taxon>Dikarya</taxon>
        <taxon>Basidiomycota</taxon>
        <taxon>Agaricomycotina</taxon>
        <taxon>Agaricomycetes</taxon>
        <taxon>Agaricomycetidae</taxon>
        <taxon>Agaricales</taxon>
        <taxon>Marasmiineae</taxon>
        <taxon>Omphalotaceae</taxon>
        <taxon>Lentinula</taxon>
    </lineage>
</organism>
<sequence>MDSMDPMESDMQDLEHHLPSSADLFFPGDNQHDIGPASDQAQQTDTGRRAASKTSSLNMDPSFLNGAGGNNMGMVMAALQSLGTNTRTANLSDGERQSAAHNEDTGAGQGQGQLREQIILEQFKLAQLKQLQEIQQQIFQQQMALLNSGTASLENQPRDQAQRGYHGLPTPGSSTEIRPSQPIPVEFVSPMMLNYNDIDSSPVMSLEIPGQNPYSPDNSASHTPVFPPHDPVGLDLDINVFTSAHSQFGAGGSTITGNGFSSSSPFNTNANNSNTSGSGNPRTNDHYFTHRGTASAPAQIAFGNPYHSSQNGMNMHSGVNVMNMSSEPSSPLHSELDFDVSPLTSPWLGAKMTGHNNGSNGRVQVYGHHQNQNHTHRNQTQILPHSNPRAGMKRAASPSTADIDVDVVFSGAPDEIGRSRKRQASISQSPNTMRPSASNLTSSSCRPSRVSGSGSRSMTSTPLLRGTNPNTHPRTRRGSVISSSPLAMAMGGMAGFPNIPSPMVDSSPGSSIRGGVNRSASNGDGHSDGTTGADSSNFGYGVVGDSPSPVDLSLSMPPPAAPASAFGVSVTNSGGATSPESLVPVTPASIMNLGNSFVGLGGGLGTNQTQGQIHAHNSNSNAGATNSAASFSTHGTSNGLSASNSGPPKSTLKNPGKGTKNDKNDGGSTSTRRSGRRGGAAGAGDNTGLKHILPASNPSPSPSTLRPSSNLNSASASTTSLTTTIVPVKERKTSHKAAEQKRRDSLKTTFDDLRGLLPPIPLPTDGDSKSGGAAVDDETGIGFMAVAKASLLPGALPPRGPPKAGEGPNKGVSKLQLLICGNEYIRVLRGRVERRDEEVERLRREVRRLRLKLKDGGLAETEEDSGGGGSTDGNENEGQDGHGYKDSDILDLDRDLDAVEVLESMRASSASMSGGGFLAGVDEDVEED</sequence>
<feature type="domain" description="BHLH" evidence="8">
    <location>
        <begin position="730"/>
        <end position="828"/>
    </location>
</feature>
<keyword evidence="6" id="KW-0175">Coiled coil</keyword>
<feature type="region of interest" description="Disordered" evidence="7">
    <location>
        <begin position="261"/>
        <end position="284"/>
    </location>
</feature>
<proteinExistence type="predicted"/>
<dbReference type="Proteomes" id="UP001150266">
    <property type="component" value="Unassembled WGS sequence"/>
</dbReference>
<dbReference type="GO" id="GO:0005634">
    <property type="term" value="C:nucleus"/>
    <property type="evidence" value="ECO:0007669"/>
    <property type="project" value="UniProtKB-SubCell"/>
</dbReference>
<dbReference type="AlphaFoldDB" id="A0A9W9AUT0"/>
<feature type="compositionally biased region" description="Polar residues" evidence="7">
    <location>
        <begin position="518"/>
        <end position="538"/>
    </location>
</feature>
<protein>
    <recommendedName>
        <fullName evidence="8">BHLH domain-containing protein</fullName>
    </recommendedName>
</protein>
<dbReference type="OrthoDB" id="5344169at2759"/>
<evidence type="ECO:0000256" key="2">
    <source>
        <dbReference type="ARBA" id="ARBA00023015"/>
    </source>
</evidence>
<evidence type="ECO:0000256" key="3">
    <source>
        <dbReference type="ARBA" id="ARBA00023125"/>
    </source>
</evidence>